<keyword evidence="1" id="KW-0472">Membrane</keyword>
<protein>
    <submittedName>
        <fullName evidence="2">5765_t:CDS:1</fullName>
    </submittedName>
</protein>
<feature type="transmembrane region" description="Helical" evidence="1">
    <location>
        <begin position="70"/>
        <end position="88"/>
    </location>
</feature>
<sequence>MPGFTDTSKYDNLTQVIKLKHETECYGLPYGVFGLVCWGLTLISIILTYVNIPLISPWRWGKKYKRQKPAMLFISAVTTIGPVIYTGIACRADWMSILMAIGQLTPWSLKIANDGYVIKVDDGLEGTYRAFGFTMTILLYIVGWLGLEMAFVDPKTNSVVVIVTMIGLVICLLCYTYYWALMHKCLHTCCSIVIFYILMTSQIVGSHIILALLNKNWSGIAPDGAGQASAIIFFIGKRLLFLDLDFN</sequence>
<organism evidence="2 3">
    <name type="scientific">Ambispora gerdemannii</name>
    <dbReference type="NCBI Taxonomy" id="144530"/>
    <lineage>
        <taxon>Eukaryota</taxon>
        <taxon>Fungi</taxon>
        <taxon>Fungi incertae sedis</taxon>
        <taxon>Mucoromycota</taxon>
        <taxon>Glomeromycotina</taxon>
        <taxon>Glomeromycetes</taxon>
        <taxon>Archaeosporales</taxon>
        <taxon>Ambisporaceae</taxon>
        <taxon>Ambispora</taxon>
    </lineage>
</organism>
<comment type="caution">
    <text evidence="2">The sequence shown here is derived from an EMBL/GenBank/DDBJ whole genome shotgun (WGS) entry which is preliminary data.</text>
</comment>
<accession>A0A9N9G8K9</accession>
<dbReference type="OrthoDB" id="2396694at2759"/>
<feature type="transmembrane region" description="Helical" evidence="1">
    <location>
        <begin position="159"/>
        <end position="180"/>
    </location>
</feature>
<feature type="transmembrane region" description="Helical" evidence="1">
    <location>
        <begin position="192"/>
        <end position="213"/>
    </location>
</feature>
<name>A0A9N9G8K9_9GLOM</name>
<reference evidence="2" key="1">
    <citation type="submission" date="2021-06" db="EMBL/GenBank/DDBJ databases">
        <authorList>
            <person name="Kallberg Y."/>
            <person name="Tangrot J."/>
            <person name="Rosling A."/>
        </authorList>
    </citation>
    <scope>NUCLEOTIDE SEQUENCE</scope>
    <source>
        <strain evidence="2">MT106</strain>
    </source>
</reference>
<proteinExistence type="predicted"/>
<evidence type="ECO:0000256" key="1">
    <source>
        <dbReference type="SAM" id="Phobius"/>
    </source>
</evidence>
<evidence type="ECO:0000313" key="3">
    <source>
        <dbReference type="Proteomes" id="UP000789831"/>
    </source>
</evidence>
<keyword evidence="1" id="KW-1133">Transmembrane helix</keyword>
<dbReference type="AlphaFoldDB" id="A0A9N9G8K9"/>
<dbReference type="EMBL" id="CAJVPL010001827">
    <property type="protein sequence ID" value="CAG8589030.1"/>
    <property type="molecule type" value="Genomic_DNA"/>
</dbReference>
<feature type="transmembrane region" description="Helical" evidence="1">
    <location>
        <begin position="128"/>
        <end position="147"/>
    </location>
</feature>
<feature type="transmembrane region" description="Helical" evidence="1">
    <location>
        <begin position="28"/>
        <end position="50"/>
    </location>
</feature>
<dbReference type="Proteomes" id="UP000789831">
    <property type="component" value="Unassembled WGS sequence"/>
</dbReference>
<keyword evidence="1" id="KW-0812">Transmembrane</keyword>
<keyword evidence="3" id="KW-1185">Reference proteome</keyword>
<gene>
    <name evidence="2" type="ORF">AGERDE_LOCUS8511</name>
</gene>
<evidence type="ECO:0000313" key="2">
    <source>
        <dbReference type="EMBL" id="CAG8589030.1"/>
    </source>
</evidence>